<dbReference type="PRINTS" id="PR00344">
    <property type="entry name" value="BCTRLSENSOR"/>
</dbReference>
<dbReference type="AlphaFoldDB" id="A0A2M8PER7"/>
<evidence type="ECO:0000313" key="7">
    <source>
        <dbReference type="EMBL" id="PJF36047.1"/>
    </source>
</evidence>
<comment type="caution">
    <text evidence="7">The sequence shown here is derived from an EMBL/GenBank/DDBJ whole genome shotgun (WGS) entry which is preliminary data.</text>
</comment>
<dbReference type="EMBL" id="PGTM01000084">
    <property type="protein sequence ID" value="PJF36047.1"/>
    <property type="molecule type" value="Genomic_DNA"/>
</dbReference>
<keyword evidence="4" id="KW-0418">Kinase</keyword>
<dbReference type="Gene3D" id="3.30.565.10">
    <property type="entry name" value="Histidine kinase-like ATPase, C-terminal domain"/>
    <property type="match status" value="1"/>
</dbReference>
<evidence type="ECO:0000313" key="8">
    <source>
        <dbReference type="Proteomes" id="UP000229681"/>
    </source>
</evidence>
<dbReference type="PANTHER" id="PTHR42878:SF15">
    <property type="entry name" value="BACTERIOPHYTOCHROME"/>
    <property type="match status" value="1"/>
</dbReference>
<dbReference type="SUPFAM" id="SSF55874">
    <property type="entry name" value="ATPase domain of HSP90 chaperone/DNA topoisomerase II/histidine kinase"/>
    <property type="match status" value="1"/>
</dbReference>
<dbReference type="Pfam" id="PF02518">
    <property type="entry name" value="HATPase_c"/>
    <property type="match status" value="1"/>
</dbReference>
<comment type="catalytic activity">
    <reaction evidence="1">
        <text>ATP + protein L-histidine = ADP + protein N-phospho-L-histidine.</text>
        <dbReference type="EC" id="2.7.13.3"/>
    </reaction>
</comment>
<dbReference type="EC" id="2.7.13.3" evidence="2"/>
<name>A0A2M8PER7_9CHLR</name>
<dbReference type="PROSITE" id="PS50109">
    <property type="entry name" value="HIS_KIN"/>
    <property type="match status" value="1"/>
</dbReference>
<evidence type="ECO:0000256" key="5">
    <source>
        <dbReference type="ARBA" id="ARBA00023012"/>
    </source>
</evidence>
<protein>
    <recommendedName>
        <fullName evidence="2">histidine kinase</fullName>
        <ecNumber evidence="2">2.7.13.3</ecNumber>
    </recommendedName>
</protein>
<gene>
    <name evidence="7" type="ORF">CUN49_07455</name>
</gene>
<sequence length="370" mass="41625">MSNTKSIPPDLDLKRLIDRMGYGILVFDSADRLVMDNEASRAMLGPNLTLIRAEGWVAAAMLLDARRADGPSANEIRARALSTGEPVRFHTLLTGSYIPCWAVSVQGDSGQLYTLISMEQTDWGALREFMSTFRQEARLAVESTRGHADLLMQLMRKRPPGMTADQLASRVKGFAEIIATHMYRLEMLLDQLYRLELLRTGQLPTLVNRDRRKLKLADFVEDFLESLIQEQPLDEIHSEALRDRLIIQIPNNITVVASPEYLRKALYDVLRNAVMYSPPKTPIILRATRLAPSDVVQIDVVDQGCGIRPKEAERIFAPFQRARQPQVMAEFGYGISLYLVKAELDAMGGRIWYESEEGVGTTFSIKLPGS</sequence>
<accession>A0A2M8PER7</accession>
<dbReference type="InterPro" id="IPR005467">
    <property type="entry name" value="His_kinase_dom"/>
</dbReference>
<evidence type="ECO:0000259" key="6">
    <source>
        <dbReference type="PROSITE" id="PS50109"/>
    </source>
</evidence>
<dbReference type="GO" id="GO:0007234">
    <property type="term" value="P:osmosensory signaling via phosphorelay pathway"/>
    <property type="evidence" value="ECO:0007669"/>
    <property type="project" value="TreeGrafter"/>
</dbReference>
<proteinExistence type="predicted"/>
<evidence type="ECO:0000256" key="1">
    <source>
        <dbReference type="ARBA" id="ARBA00000085"/>
    </source>
</evidence>
<keyword evidence="5" id="KW-0902">Two-component regulatory system</keyword>
<dbReference type="InterPro" id="IPR003594">
    <property type="entry name" value="HATPase_dom"/>
</dbReference>
<reference evidence="7 8" key="1">
    <citation type="submission" date="2017-11" db="EMBL/GenBank/DDBJ databases">
        <title>Evolution of Phototrophy in the Chloroflexi Phylum Driven by Horizontal Gene Transfer.</title>
        <authorList>
            <person name="Ward L.M."/>
            <person name="Hemp J."/>
            <person name="Shih P.M."/>
            <person name="Mcglynn S.E."/>
            <person name="Fischer W."/>
        </authorList>
    </citation>
    <scope>NUCLEOTIDE SEQUENCE [LARGE SCALE GENOMIC DNA]</scope>
    <source>
        <strain evidence="7">JP3_13</strain>
    </source>
</reference>
<dbReference type="Proteomes" id="UP000229681">
    <property type="component" value="Unassembled WGS sequence"/>
</dbReference>
<dbReference type="InterPro" id="IPR050351">
    <property type="entry name" value="BphY/WalK/GraS-like"/>
</dbReference>
<feature type="domain" description="Histidine kinase" evidence="6">
    <location>
        <begin position="132"/>
        <end position="370"/>
    </location>
</feature>
<evidence type="ECO:0000256" key="4">
    <source>
        <dbReference type="ARBA" id="ARBA00022777"/>
    </source>
</evidence>
<dbReference type="InterPro" id="IPR036890">
    <property type="entry name" value="HATPase_C_sf"/>
</dbReference>
<organism evidence="7 8">
    <name type="scientific">Candidatus Thermofonsia Clade 1 bacterium</name>
    <dbReference type="NCBI Taxonomy" id="2364210"/>
    <lineage>
        <taxon>Bacteria</taxon>
        <taxon>Bacillati</taxon>
        <taxon>Chloroflexota</taxon>
        <taxon>Candidatus Thermofontia</taxon>
        <taxon>Candidatus Thermofonsia Clade 1</taxon>
    </lineage>
</organism>
<dbReference type="InterPro" id="IPR004358">
    <property type="entry name" value="Sig_transdc_His_kin-like_C"/>
</dbReference>
<dbReference type="GO" id="GO:0004673">
    <property type="term" value="F:protein histidine kinase activity"/>
    <property type="evidence" value="ECO:0007669"/>
    <property type="project" value="UniProtKB-EC"/>
</dbReference>
<dbReference type="SMART" id="SM00387">
    <property type="entry name" value="HATPase_c"/>
    <property type="match status" value="1"/>
</dbReference>
<dbReference type="PANTHER" id="PTHR42878">
    <property type="entry name" value="TWO-COMPONENT HISTIDINE KINASE"/>
    <property type="match status" value="1"/>
</dbReference>
<dbReference type="GO" id="GO:0030295">
    <property type="term" value="F:protein kinase activator activity"/>
    <property type="evidence" value="ECO:0007669"/>
    <property type="project" value="TreeGrafter"/>
</dbReference>
<evidence type="ECO:0000256" key="2">
    <source>
        <dbReference type="ARBA" id="ARBA00012438"/>
    </source>
</evidence>
<evidence type="ECO:0000256" key="3">
    <source>
        <dbReference type="ARBA" id="ARBA00022679"/>
    </source>
</evidence>
<dbReference type="GO" id="GO:0000156">
    <property type="term" value="F:phosphorelay response regulator activity"/>
    <property type="evidence" value="ECO:0007669"/>
    <property type="project" value="TreeGrafter"/>
</dbReference>
<keyword evidence="3" id="KW-0808">Transferase</keyword>